<dbReference type="PANTHER" id="PTHR23057:SF0">
    <property type="entry name" value="JUXTAPOSED WITH ANOTHER ZINC FINGER PROTEIN 1"/>
    <property type="match status" value="1"/>
</dbReference>
<evidence type="ECO:0000259" key="6">
    <source>
        <dbReference type="SMART" id="SM00355"/>
    </source>
</evidence>
<organism evidence="7 8">
    <name type="scientific">Mycena rosella</name>
    <name type="common">Pink bonnet</name>
    <name type="synonym">Agaricus rosellus</name>
    <dbReference type="NCBI Taxonomy" id="1033263"/>
    <lineage>
        <taxon>Eukaryota</taxon>
        <taxon>Fungi</taxon>
        <taxon>Dikarya</taxon>
        <taxon>Basidiomycota</taxon>
        <taxon>Agaricomycotina</taxon>
        <taxon>Agaricomycetes</taxon>
        <taxon>Agaricomycetidae</taxon>
        <taxon>Agaricales</taxon>
        <taxon>Marasmiineae</taxon>
        <taxon>Mycenaceae</taxon>
        <taxon>Mycena</taxon>
    </lineage>
</organism>
<dbReference type="InterPro" id="IPR036236">
    <property type="entry name" value="Znf_C2H2_sf"/>
</dbReference>
<keyword evidence="8" id="KW-1185">Reference proteome</keyword>
<feature type="compositionally biased region" description="Low complexity" evidence="5">
    <location>
        <begin position="332"/>
        <end position="356"/>
    </location>
</feature>
<evidence type="ECO:0000313" key="8">
    <source>
        <dbReference type="Proteomes" id="UP001221757"/>
    </source>
</evidence>
<proteinExistence type="predicted"/>
<dbReference type="SUPFAM" id="SSF57667">
    <property type="entry name" value="beta-beta-alpha zinc fingers"/>
    <property type="match status" value="1"/>
</dbReference>
<evidence type="ECO:0000256" key="5">
    <source>
        <dbReference type="SAM" id="MobiDB-lite"/>
    </source>
</evidence>
<dbReference type="Proteomes" id="UP001221757">
    <property type="component" value="Unassembled WGS sequence"/>
</dbReference>
<feature type="region of interest" description="Disordered" evidence="5">
    <location>
        <begin position="98"/>
        <end position="126"/>
    </location>
</feature>
<feature type="compositionally biased region" description="Low complexity" evidence="5">
    <location>
        <begin position="98"/>
        <end position="110"/>
    </location>
</feature>
<dbReference type="Gene3D" id="3.30.160.60">
    <property type="entry name" value="Classic Zinc Finger"/>
    <property type="match status" value="1"/>
</dbReference>
<accession>A0AAD7MB84</accession>
<evidence type="ECO:0000256" key="1">
    <source>
        <dbReference type="ARBA" id="ARBA00022723"/>
    </source>
</evidence>
<dbReference type="SMART" id="SM00355">
    <property type="entry name" value="ZnF_C2H2"/>
    <property type="match status" value="2"/>
</dbReference>
<evidence type="ECO:0000256" key="2">
    <source>
        <dbReference type="ARBA" id="ARBA00022737"/>
    </source>
</evidence>
<dbReference type="GO" id="GO:0008270">
    <property type="term" value="F:zinc ion binding"/>
    <property type="evidence" value="ECO:0007669"/>
    <property type="project" value="UniProtKB-KW"/>
</dbReference>
<dbReference type="InterPro" id="IPR051580">
    <property type="entry name" value="ZnF-Chromatin_assoc"/>
</dbReference>
<feature type="domain" description="C2H2-type" evidence="6">
    <location>
        <begin position="141"/>
        <end position="168"/>
    </location>
</feature>
<evidence type="ECO:0000313" key="7">
    <source>
        <dbReference type="EMBL" id="KAJ7708951.1"/>
    </source>
</evidence>
<keyword evidence="1" id="KW-0479">Metal-binding</keyword>
<gene>
    <name evidence="7" type="ORF">B0H17DRAFT_368995</name>
</gene>
<comment type="caution">
    <text evidence="7">The sequence shown here is derived from an EMBL/GenBank/DDBJ whole genome shotgun (WGS) entry which is preliminary data.</text>
</comment>
<evidence type="ECO:0000256" key="4">
    <source>
        <dbReference type="ARBA" id="ARBA00022833"/>
    </source>
</evidence>
<feature type="compositionally biased region" description="Basic and acidic residues" evidence="5">
    <location>
        <begin position="322"/>
        <end position="331"/>
    </location>
</feature>
<dbReference type="EMBL" id="JARKIE010000003">
    <property type="protein sequence ID" value="KAJ7708951.1"/>
    <property type="molecule type" value="Genomic_DNA"/>
</dbReference>
<keyword evidence="2" id="KW-0677">Repeat</keyword>
<keyword evidence="4" id="KW-0862">Zinc</keyword>
<dbReference type="GO" id="GO:0005634">
    <property type="term" value="C:nucleus"/>
    <property type="evidence" value="ECO:0007669"/>
    <property type="project" value="TreeGrafter"/>
</dbReference>
<dbReference type="AlphaFoldDB" id="A0AAD7MB84"/>
<dbReference type="PANTHER" id="PTHR23057">
    <property type="entry name" value="JUXTAPOSED WITH ANOTHER ZINC FINGER PROTEIN 1"/>
    <property type="match status" value="1"/>
</dbReference>
<protein>
    <recommendedName>
        <fullName evidence="6">C2H2-type domain-containing protein</fullName>
    </recommendedName>
</protein>
<dbReference type="InterPro" id="IPR013087">
    <property type="entry name" value="Znf_C2H2_type"/>
</dbReference>
<sequence length="454" mass="47834">MLEYTNNVVGKSSYLLCANLEIIPATPAAAATTTATTGPSILLPQKPFRCPKPNCSKSYKQANGLKYHMTRGSCNYSPAKDLEAVRALLERKRATAAAAASRSSSTLTPAPEEEEEAGAGGEPSPLSQAELNEVEMRARPFACGVGDCARRYKNMNGLRYHYQHSGDHGAVGLGLLAGGVHGCLREGANGAAGAGMVPAAQGSAYVWGSTLPPHIQAVAGAKATTPPAAAAAAPIAKTKVTPFTPRTTAAHAPATTTATTTPEYFAQIVRDSGRYEKSDFALNATRRHISSPIPGPPGFSFGTVNPSRNRYSSVELEDDDFMSDRWSRTETSHSSGSSTTSSSRDSSSVSTANSSFSDVGAPKFGWDRFSPRPSLNLKPMSFDVNRFAASKYEGAPGRTAAARSLDRFVPHLGSSETSVGVDAGFIPGSPPLFLNPSQDMNWPWSDVSESDSFS</sequence>
<feature type="domain" description="C2H2-type" evidence="6">
    <location>
        <begin position="48"/>
        <end position="70"/>
    </location>
</feature>
<keyword evidence="3" id="KW-0863">Zinc-finger</keyword>
<name>A0AAD7MB84_MYCRO</name>
<feature type="region of interest" description="Disordered" evidence="5">
    <location>
        <begin position="322"/>
        <end position="356"/>
    </location>
</feature>
<evidence type="ECO:0000256" key="3">
    <source>
        <dbReference type="ARBA" id="ARBA00022771"/>
    </source>
</evidence>
<reference evidence="7" key="1">
    <citation type="submission" date="2023-03" db="EMBL/GenBank/DDBJ databases">
        <title>Massive genome expansion in bonnet fungi (Mycena s.s.) driven by repeated elements and novel gene families across ecological guilds.</title>
        <authorList>
            <consortium name="Lawrence Berkeley National Laboratory"/>
            <person name="Harder C.B."/>
            <person name="Miyauchi S."/>
            <person name="Viragh M."/>
            <person name="Kuo A."/>
            <person name="Thoen E."/>
            <person name="Andreopoulos B."/>
            <person name="Lu D."/>
            <person name="Skrede I."/>
            <person name="Drula E."/>
            <person name="Henrissat B."/>
            <person name="Morin E."/>
            <person name="Kohler A."/>
            <person name="Barry K."/>
            <person name="LaButti K."/>
            <person name="Morin E."/>
            <person name="Salamov A."/>
            <person name="Lipzen A."/>
            <person name="Mereny Z."/>
            <person name="Hegedus B."/>
            <person name="Baldrian P."/>
            <person name="Stursova M."/>
            <person name="Weitz H."/>
            <person name="Taylor A."/>
            <person name="Grigoriev I.V."/>
            <person name="Nagy L.G."/>
            <person name="Martin F."/>
            <person name="Kauserud H."/>
        </authorList>
    </citation>
    <scope>NUCLEOTIDE SEQUENCE</scope>
    <source>
        <strain evidence="7">CBHHK067</strain>
    </source>
</reference>